<dbReference type="EMBL" id="CP053563">
    <property type="protein sequence ID" value="QPZ93375.1"/>
    <property type="molecule type" value="Genomic_DNA"/>
</dbReference>
<evidence type="ECO:0000313" key="2">
    <source>
        <dbReference type="Proteomes" id="UP000192422"/>
    </source>
</evidence>
<name>A0ABX6Z1C3_9RHOB</name>
<dbReference type="Proteomes" id="UP000192422">
    <property type="component" value="Plasmid pTElox9"/>
</dbReference>
<accession>A0ABX6Z1C3</accession>
<sequence length="295" mass="32374">MKKPTSIQGYNQSVTEACERVLVTLIRHLGPWRDSIFLVGGLTPRYIIEERPPAVPVHAGTGDVDVVVDMKLLADIEAYRTLEDNIRAIGFTRSENDKGQKLSWRWQQELADGTVLILEFLADAGNEKGGALQELPSEGAVSAIHIPHSAMVLDHFETVEITAELLGDGGITTETIRHADIVSFTCLKAFAFDHRAEPKDAHDLCYCLEHYKGGTKALRAIFEAALAGKHAETVKTALAILARRFCDGDGIEGYQKDGPVAAARFEGAEDWNADNRILRQRDLSAIVQDAIAPFI</sequence>
<proteinExistence type="predicted"/>
<protein>
    <submittedName>
        <fullName evidence="1">Nucleotidyl transferase AbiEii/AbiGii toxin family protein</fullName>
    </submittedName>
</protein>
<evidence type="ECO:0000313" key="1">
    <source>
        <dbReference type="EMBL" id="QPZ93375.1"/>
    </source>
</evidence>
<geneLocation type="plasmid" evidence="1 2">
    <name>pTElox9</name>
</geneLocation>
<organism evidence="1 2">
    <name type="scientific">Thioclava electrotropha</name>
    <dbReference type="NCBI Taxonomy" id="1549850"/>
    <lineage>
        <taxon>Bacteria</taxon>
        <taxon>Pseudomonadati</taxon>
        <taxon>Pseudomonadota</taxon>
        <taxon>Alphaproteobacteria</taxon>
        <taxon>Rhodobacterales</taxon>
        <taxon>Paracoccaceae</taxon>
        <taxon>Thioclava</taxon>
    </lineage>
</organism>
<keyword evidence="1" id="KW-0808">Transferase</keyword>
<dbReference type="GO" id="GO:0016740">
    <property type="term" value="F:transferase activity"/>
    <property type="evidence" value="ECO:0007669"/>
    <property type="project" value="UniProtKB-KW"/>
</dbReference>
<reference evidence="1 2" key="1">
    <citation type="submission" date="2020-05" db="EMBL/GenBank/DDBJ databases">
        <title>Thioclava electrotropha strain Elox9 finished genome.</title>
        <authorList>
            <person name="Rowe A.R."/>
            <person name="Wilbanks E.G."/>
        </authorList>
    </citation>
    <scope>NUCLEOTIDE SEQUENCE [LARGE SCALE GENOMIC DNA]</scope>
    <source>
        <strain evidence="1 2">Elox9</strain>
        <plasmid evidence="1 2">pTElox9</plasmid>
    </source>
</reference>
<keyword evidence="2" id="KW-1185">Reference proteome</keyword>
<keyword evidence="1" id="KW-0614">Plasmid</keyword>
<dbReference type="RefSeq" id="WP_083080465.1">
    <property type="nucleotide sequence ID" value="NZ_CP053563.1"/>
</dbReference>
<gene>
    <name evidence="1" type="ORF">AKL02_020570</name>
</gene>